<dbReference type="Proteomes" id="UP000435112">
    <property type="component" value="Unassembled WGS sequence"/>
</dbReference>
<evidence type="ECO:0000313" key="1">
    <source>
        <dbReference type="EMBL" id="KAE8978174.1"/>
    </source>
</evidence>
<sequence length="47" mass="4899">MLASAATLAFPDDTATTCLFTDASDVGWAVIVTLTTSRCRSKTSSTN</sequence>
<gene>
    <name evidence="1" type="ORF">PR002_g24797</name>
</gene>
<dbReference type="OrthoDB" id="127017at2759"/>
<reference evidence="1 2" key="1">
    <citation type="submission" date="2018-09" db="EMBL/GenBank/DDBJ databases">
        <title>Genomic investigation of the strawberry pathogen Phytophthora fragariae indicates pathogenicity is determined by transcriptional variation in three key races.</title>
        <authorList>
            <person name="Adams T.M."/>
            <person name="Armitage A.D."/>
            <person name="Sobczyk M.K."/>
            <person name="Bates H.J."/>
            <person name="Dunwell J.M."/>
            <person name="Nellist C.F."/>
            <person name="Harrison R.J."/>
        </authorList>
    </citation>
    <scope>NUCLEOTIDE SEQUENCE [LARGE SCALE GENOMIC DNA]</scope>
    <source>
        <strain evidence="1 2">SCRP324</strain>
    </source>
</reference>
<dbReference type="AlphaFoldDB" id="A0A6A3IDM0"/>
<evidence type="ECO:0008006" key="3">
    <source>
        <dbReference type="Google" id="ProtNLM"/>
    </source>
</evidence>
<organism evidence="1 2">
    <name type="scientific">Phytophthora rubi</name>
    <dbReference type="NCBI Taxonomy" id="129364"/>
    <lineage>
        <taxon>Eukaryota</taxon>
        <taxon>Sar</taxon>
        <taxon>Stramenopiles</taxon>
        <taxon>Oomycota</taxon>
        <taxon>Peronosporomycetes</taxon>
        <taxon>Peronosporales</taxon>
        <taxon>Peronosporaceae</taxon>
        <taxon>Phytophthora</taxon>
    </lineage>
</organism>
<proteinExistence type="predicted"/>
<name>A0A6A3IDM0_9STRA</name>
<comment type="caution">
    <text evidence="1">The sequence shown here is derived from an EMBL/GenBank/DDBJ whole genome shotgun (WGS) entry which is preliminary data.</text>
</comment>
<dbReference type="EMBL" id="QXFU01003118">
    <property type="protein sequence ID" value="KAE8978174.1"/>
    <property type="molecule type" value="Genomic_DNA"/>
</dbReference>
<evidence type="ECO:0000313" key="2">
    <source>
        <dbReference type="Proteomes" id="UP000435112"/>
    </source>
</evidence>
<accession>A0A6A3IDM0</accession>
<protein>
    <recommendedName>
        <fullName evidence="3">Reverse transcriptase/retrotransposon-derived protein RNase H-like domain-containing protein</fullName>
    </recommendedName>
</protein>